<sequence length="470" mass="55059">MSDIIIGRKAEQEILRQRIESKSPELIAIYGRRRIGKTYLVRQYFNDTFSFYSTGIYQGTKKEQLGEFTRQLEHYSGRKWKVAKDWFDAFAQLREYLESIDGDSPIVVFLDELPWMDTQKSRFIKAFEYFWNSWGATNSRLKLIVCGSATTWMRENVLSDKGGLYNRTTRSIYLAPFSLYETEQYLISRGINWNRYQIAECYMILGGTPLYLQMLERDKSLTQNVDNLFFVQNAPLSREYNFLFRSLFNEATLHKQIIEVLANKASGLTRTEIMAATKIEDGGALTKALRNLCDCDFIRQYTAFGKSERGTIYQLTDLFTLFHLRYVKGYRGQDENHWQNMIDSPSRRAWSGYSFEQLSLHHIRQIKQKLGINGVQSDICGWKGDGAQINLLIDRRDQTINLCEMKFSQCEFEITKQYDERLRERAEIFRSATKTRKAIHQTFVTTYGLKKNMYSGTIQSEVVLDDLFLE</sequence>
<dbReference type="InterPro" id="IPR027417">
    <property type="entry name" value="P-loop_NTPase"/>
</dbReference>
<dbReference type="SUPFAM" id="SSF52540">
    <property type="entry name" value="P-loop containing nucleoside triphosphate hydrolases"/>
    <property type="match status" value="1"/>
</dbReference>
<evidence type="ECO:0000313" key="2">
    <source>
        <dbReference type="EMBL" id="NPD92872.1"/>
    </source>
</evidence>
<dbReference type="PANTHER" id="PTHR34704:SF1">
    <property type="entry name" value="ATPASE"/>
    <property type="match status" value="1"/>
</dbReference>
<dbReference type="Pfam" id="PF01637">
    <property type="entry name" value="ATPase_2"/>
    <property type="match status" value="1"/>
</dbReference>
<accession>A0ABX2AS60</accession>
<reference evidence="2 3" key="1">
    <citation type="submission" date="2020-05" db="EMBL/GenBank/DDBJ databases">
        <title>Distinct polysaccharide utilization as determinants for interspecies competition between intestinal Prevotella spp.</title>
        <authorList>
            <person name="Galvez E.J.C."/>
            <person name="Iljazovic A."/>
            <person name="Strowig T."/>
        </authorList>
    </citation>
    <scope>NUCLEOTIDE SEQUENCE [LARGE SCALE GENOMIC DNA]</scope>
    <source>
        <strain evidence="2 3">PMUR</strain>
    </source>
</reference>
<dbReference type="InterPro" id="IPR036390">
    <property type="entry name" value="WH_DNA-bd_sf"/>
</dbReference>
<dbReference type="InterPro" id="IPR011579">
    <property type="entry name" value="ATPase_dom"/>
</dbReference>
<feature type="domain" description="ATPase" evidence="1">
    <location>
        <begin position="8"/>
        <end position="215"/>
    </location>
</feature>
<gene>
    <name evidence="2" type="ORF">HPS56_11075</name>
</gene>
<evidence type="ECO:0000313" key="3">
    <source>
        <dbReference type="Proteomes" id="UP000714420"/>
    </source>
</evidence>
<protein>
    <submittedName>
        <fullName evidence="2">ATP-binding protein</fullName>
    </submittedName>
</protein>
<dbReference type="RefSeq" id="WP_172276470.1">
    <property type="nucleotide sequence ID" value="NZ_CASGMU010000012.1"/>
</dbReference>
<keyword evidence="3" id="KW-1185">Reference proteome</keyword>
<dbReference type="Proteomes" id="UP000714420">
    <property type="component" value="Unassembled WGS sequence"/>
</dbReference>
<dbReference type="PANTHER" id="PTHR34704">
    <property type="entry name" value="ATPASE"/>
    <property type="match status" value="1"/>
</dbReference>
<comment type="caution">
    <text evidence="2">The sequence shown here is derived from an EMBL/GenBank/DDBJ whole genome shotgun (WGS) entry which is preliminary data.</text>
</comment>
<keyword evidence="2" id="KW-0067">ATP-binding</keyword>
<name>A0ABX2AS60_9BACT</name>
<evidence type="ECO:0000259" key="1">
    <source>
        <dbReference type="Pfam" id="PF01637"/>
    </source>
</evidence>
<dbReference type="Gene3D" id="3.40.50.300">
    <property type="entry name" value="P-loop containing nucleotide triphosphate hydrolases"/>
    <property type="match status" value="1"/>
</dbReference>
<dbReference type="GO" id="GO:0005524">
    <property type="term" value="F:ATP binding"/>
    <property type="evidence" value="ECO:0007669"/>
    <property type="project" value="UniProtKB-KW"/>
</dbReference>
<dbReference type="SUPFAM" id="SSF46785">
    <property type="entry name" value="Winged helix' DNA-binding domain"/>
    <property type="match status" value="1"/>
</dbReference>
<dbReference type="EMBL" id="JABKKF010000012">
    <property type="protein sequence ID" value="NPD92872.1"/>
    <property type="molecule type" value="Genomic_DNA"/>
</dbReference>
<proteinExistence type="predicted"/>
<keyword evidence="2" id="KW-0547">Nucleotide-binding</keyword>
<organism evidence="2 3">
    <name type="scientific">Xylanibacter muris</name>
    <dbReference type="NCBI Taxonomy" id="2736290"/>
    <lineage>
        <taxon>Bacteria</taxon>
        <taxon>Pseudomonadati</taxon>
        <taxon>Bacteroidota</taxon>
        <taxon>Bacteroidia</taxon>
        <taxon>Bacteroidales</taxon>
        <taxon>Prevotellaceae</taxon>
        <taxon>Xylanibacter</taxon>
    </lineage>
</organism>